<reference evidence="3" key="1">
    <citation type="submission" date="2018-09" db="EMBL/GenBank/DDBJ databases">
        <authorList>
            <person name="Livingstone P.G."/>
            <person name="Whitworth D.E."/>
        </authorList>
    </citation>
    <scope>NUCLEOTIDE SEQUENCE [LARGE SCALE GENOMIC DNA]</scope>
    <source>
        <strain evidence="3">CA043D</strain>
    </source>
</reference>
<dbReference type="GO" id="GO:0016740">
    <property type="term" value="F:transferase activity"/>
    <property type="evidence" value="ECO:0007669"/>
    <property type="project" value="UniProtKB-KW"/>
</dbReference>
<dbReference type="InterPro" id="IPR016181">
    <property type="entry name" value="Acyl_CoA_acyltransferase"/>
</dbReference>
<sequence>MAPVRLIERAPPPLAEAEGSDSARLASKLVGHYVERGTTPFIENTRHRILLADVDGEVTPLIINDGADSDCYLTSPFINYITYAEEFVHSVKEPGTRRALLAFIRAVRAVIRPRHLDRVVYVNHWMLATGPALRFTPEQLERLTQALRERFPTHAFVFKRATAETEEAVARERPGVELHAIFNRQMYVWRHEEGKKPPREFRQDRNLLNQHRANLRRLTAAEPGVIDRLRELYRALYIDKYSDHNAFFTEAWFEEVFRQGLLEVYGIEVEGRLAYFVTCFVAGDELIGSVVGHDPVLSRKHGLYRAGMSHLMQLAEARGLPLNLSSGSGQFKQKRGATPLTEYELLCFSHLPWRARLSWSLLRRIYNAVGPRVFSALSI</sequence>
<keyword evidence="2" id="KW-0808">Transferase</keyword>
<comment type="caution">
    <text evidence="2">The sequence shown here is derived from an EMBL/GenBank/DDBJ whole genome shotgun (WGS) entry which is preliminary data.</text>
</comment>
<gene>
    <name evidence="2" type="ORF">D7X32_33500</name>
</gene>
<evidence type="ECO:0000259" key="1">
    <source>
        <dbReference type="Pfam" id="PF13480"/>
    </source>
</evidence>
<proteinExistence type="predicted"/>
<dbReference type="AlphaFoldDB" id="A0A3A8JNH6"/>
<evidence type="ECO:0000313" key="2">
    <source>
        <dbReference type="EMBL" id="RKG97209.1"/>
    </source>
</evidence>
<organism evidence="2 3">
    <name type="scientific">Corallococcus carmarthensis</name>
    <dbReference type="NCBI Taxonomy" id="2316728"/>
    <lineage>
        <taxon>Bacteria</taxon>
        <taxon>Pseudomonadati</taxon>
        <taxon>Myxococcota</taxon>
        <taxon>Myxococcia</taxon>
        <taxon>Myxococcales</taxon>
        <taxon>Cystobacterineae</taxon>
        <taxon>Myxococcaceae</taxon>
        <taxon>Corallococcus</taxon>
    </lineage>
</organism>
<dbReference type="Pfam" id="PF13480">
    <property type="entry name" value="Acetyltransf_6"/>
    <property type="match status" value="1"/>
</dbReference>
<keyword evidence="3" id="KW-1185">Reference proteome</keyword>
<evidence type="ECO:0000313" key="3">
    <source>
        <dbReference type="Proteomes" id="UP000268313"/>
    </source>
</evidence>
<dbReference type="InterPro" id="IPR038740">
    <property type="entry name" value="BioF2-like_GNAT_dom"/>
</dbReference>
<dbReference type="OrthoDB" id="9809725at2"/>
<dbReference type="EMBL" id="RAWE01000185">
    <property type="protein sequence ID" value="RKG97209.1"/>
    <property type="molecule type" value="Genomic_DNA"/>
</dbReference>
<dbReference type="RefSeq" id="WP_120606639.1">
    <property type="nucleotide sequence ID" value="NZ_JABFJX010000311.1"/>
</dbReference>
<protein>
    <submittedName>
        <fullName evidence="2">GNAT family N-acetyltransferase</fullName>
    </submittedName>
</protein>
<name>A0A3A8JNH6_9BACT</name>
<dbReference type="Proteomes" id="UP000268313">
    <property type="component" value="Unassembled WGS sequence"/>
</dbReference>
<feature type="domain" description="BioF2-like acetyltransferase" evidence="1">
    <location>
        <begin position="201"/>
        <end position="320"/>
    </location>
</feature>
<dbReference type="SUPFAM" id="SSF55729">
    <property type="entry name" value="Acyl-CoA N-acyltransferases (Nat)"/>
    <property type="match status" value="1"/>
</dbReference>
<accession>A0A3A8JNH6</accession>